<dbReference type="NCBIfam" id="TIGR00616">
    <property type="entry name" value="rect"/>
    <property type="match status" value="1"/>
</dbReference>
<accession>A0ABU8GKI2</accession>
<organism evidence="2 3">
    <name type="scientific">Streptomyces brasiliscabiei</name>
    <dbReference type="NCBI Taxonomy" id="2736302"/>
    <lineage>
        <taxon>Bacteria</taxon>
        <taxon>Bacillati</taxon>
        <taxon>Actinomycetota</taxon>
        <taxon>Actinomycetes</taxon>
        <taxon>Kitasatosporales</taxon>
        <taxon>Streptomycetaceae</taxon>
        <taxon>Streptomyces</taxon>
    </lineage>
</organism>
<dbReference type="EMBL" id="JBBAYM010000023">
    <property type="protein sequence ID" value="MEI5613474.1"/>
    <property type="molecule type" value="Genomic_DNA"/>
</dbReference>
<feature type="compositionally biased region" description="Basic residues" evidence="1">
    <location>
        <begin position="327"/>
        <end position="350"/>
    </location>
</feature>
<dbReference type="InterPro" id="IPR018330">
    <property type="entry name" value="RecT_fam"/>
</dbReference>
<keyword evidence="3" id="KW-1185">Reference proteome</keyword>
<feature type="region of interest" description="Disordered" evidence="1">
    <location>
        <begin position="15"/>
        <end position="37"/>
    </location>
</feature>
<proteinExistence type="predicted"/>
<dbReference type="RefSeq" id="WP_336558668.1">
    <property type="nucleotide sequence ID" value="NZ_JBBAYL010000024.1"/>
</dbReference>
<dbReference type="InterPro" id="IPR004590">
    <property type="entry name" value="ssDNA_annealing_RecT"/>
</dbReference>
<dbReference type="Proteomes" id="UP001365781">
    <property type="component" value="Unassembled WGS sequence"/>
</dbReference>
<evidence type="ECO:0000313" key="2">
    <source>
        <dbReference type="EMBL" id="MEI5613474.1"/>
    </source>
</evidence>
<protein>
    <submittedName>
        <fullName evidence="2">Recombinase RecT</fullName>
    </submittedName>
</protein>
<comment type="caution">
    <text evidence="2">The sequence shown here is derived from an EMBL/GenBank/DDBJ whole genome shotgun (WGS) entry which is preliminary data.</text>
</comment>
<feature type="region of interest" description="Disordered" evidence="1">
    <location>
        <begin position="284"/>
        <end position="350"/>
    </location>
</feature>
<evidence type="ECO:0000256" key="1">
    <source>
        <dbReference type="SAM" id="MobiDB-lite"/>
    </source>
</evidence>
<dbReference type="Pfam" id="PF03837">
    <property type="entry name" value="RecT"/>
    <property type="match status" value="1"/>
</dbReference>
<reference evidence="2 3" key="1">
    <citation type="submission" date="2024-03" db="EMBL/GenBank/DDBJ databases">
        <title>First Report of Pectobacterium brasiliscabiei causing potato scab in china.</title>
        <authorList>
            <person name="Handique U."/>
        </authorList>
    </citation>
    <scope>NUCLEOTIDE SEQUENCE [LARGE SCALE GENOMIC DNA]</scope>
    <source>
        <strain evidence="2 3">ZRIMU1503</strain>
    </source>
</reference>
<name>A0ABU8GKI2_9ACTN</name>
<evidence type="ECO:0000313" key="3">
    <source>
        <dbReference type="Proteomes" id="UP001365781"/>
    </source>
</evidence>
<sequence>MALSTLRDRVLANIQQQAPATGGRPAPASLTGEAPSPAVPATLEEAADGDPVQDSADAVMGWLSRYEGHVTDALPSHMEAGPFLAAVRAVLPGLRNCNPASVLQATITAARFGLKPDGRLAVITNEFGRATFIPTYRGYIELMERSGRVASVRVGMVYEGDEYEYEPSAPPPLDFTHRQDPARKDRGAPLFAYAFAWSPEGHRSQVVTVNREEAEEIRDRHSRAYLEAEVSGKRDSFWHTDFDAMWWKTAARQLEKVVPVSAEVRALVETDRAGEDGRVQVLHAPAPEDAAPENGSTEDAALEAEADQAGEAAEASQDQEPADLPRKRVKRVQPKRTTRAGRKALAGRRS</sequence>
<gene>
    <name evidence="2" type="ORF">WB403_30440</name>
</gene>
<feature type="compositionally biased region" description="Low complexity" evidence="1">
    <location>
        <begin position="309"/>
        <end position="319"/>
    </location>
</feature>